<dbReference type="Pfam" id="PF12823">
    <property type="entry name" value="DUF3817"/>
    <property type="match status" value="1"/>
</dbReference>
<dbReference type="InterPro" id="IPR023845">
    <property type="entry name" value="DUF3817_TM"/>
</dbReference>
<evidence type="ECO:0000256" key="6">
    <source>
        <dbReference type="SAM" id="Phobius"/>
    </source>
</evidence>
<keyword evidence="3 6" id="KW-0812">Transmembrane</keyword>
<keyword evidence="4 6" id="KW-1133">Transmembrane helix</keyword>
<comment type="subcellular location">
    <subcellularLocation>
        <location evidence="1">Cell membrane</location>
        <topology evidence="1">Multi-pass membrane protein</topology>
    </subcellularLocation>
</comment>
<dbReference type="PANTHER" id="PTHR40077:SF2">
    <property type="entry name" value="MEMBRANE PROTEIN"/>
    <property type="match status" value="1"/>
</dbReference>
<dbReference type="GO" id="GO:0005886">
    <property type="term" value="C:plasma membrane"/>
    <property type="evidence" value="ECO:0007669"/>
    <property type="project" value="UniProtKB-SubCell"/>
</dbReference>
<sequence length="115" mass="12547">MEAAVTRYRALALTVGVMLLLLVFVAMPIRYIGGNATPSGIISPIHGILYIVYLVMAYDLWRRFSWPLPKMALMVTAGLIPFLAFYIEHKIVGEARAELAAREAGPETASAPAQA</sequence>
<feature type="transmembrane region" description="Helical" evidence="6">
    <location>
        <begin position="41"/>
        <end position="61"/>
    </location>
</feature>
<keyword evidence="9" id="KW-1185">Reference proteome</keyword>
<dbReference type="RefSeq" id="WP_103565799.1">
    <property type="nucleotide sequence ID" value="NZ_MTBP01000004.1"/>
</dbReference>
<evidence type="ECO:0000256" key="4">
    <source>
        <dbReference type="ARBA" id="ARBA00022989"/>
    </source>
</evidence>
<reference evidence="8 9" key="1">
    <citation type="journal article" date="2017" name="Chemistry">
        <title>Isolation, Biosynthesis and Chemical Modifications of Rubterolones A-F: Rare Tropolone Alkaloids from Actinomadura sp. 5-2.</title>
        <authorList>
            <person name="Guo H."/>
            <person name="Benndorf R."/>
            <person name="Leichnitz D."/>
            <person name="Klassen J.L."/>
            <person name="Vollmers J."/>
            <person name="Gorls H."/>
            <person name="Steinacker M."/>
            <person name="Weigel C."/>
            <person name="Dahse H.M."/>
            <person name="Kaster A.K."/>
            <person name="de Beer Z.W."/>
            <person name="Poulsen M."/>
            <person name="Beemelmanns C."/>
        </authorList>
    </citation>
    <scope>NUCLEOTIDE SEQUENCE [LARGE SCALE GENOMIC DNA]</scope>
    <source>
        <strain evidence="8 9">5-2</strain>
    </source>
</reference>
<evidence type="ECO:0000313" key="8">
    <source>
        <dbReference type="EMBL" id="POM23086.1"/>
    </source>
</evidence>
<organism evidence="8 9">
    <name type="scientific">Actinomadura rubteroloni</name>
    <dbReference type="NCBI Taxonomy" id="1926885"/>
    <lineage>
        <taxon>Bacteria</taxon>
        <taxon>Bacillati</taxon>
        <taxon>Actinomycetota</taxon>
        <taxon>Actinomycetes</taxon>
        <taxon>Streptosporangiales</taxon>
        <taxon>Thermomonosporaceae</taxon>
        <taxon>Actinomadura</taxon>
    </lineage>
</organism>
<dbReference type="AlphaFoldDB" id="A0A2P4UDI0"/>
<keyword evidence="5 6" id="KW-0472">Membrane</keyword>
<evidence type="ECO:0000259" key="7">
    <source>
        <dbReference type="Pfam" id="PF12823"/>
    </source>
</evidence>
<evidence type="ECO:0000313" key="9">
    <source>
        <dbReference type="Proteomes" id="UP000242367"/>
    </source>
</evidence>
<feature type="transmembrane region" description="Helical" evidence="6">
    <location>
        <begin position="68"/>
        <end position="87"/>
    </location>
</feature>
<feature type="transmembrane region" description="Helical" evidence="6">
    <location>
        <begin position="12"/>
        <end position="29"/>
    </location>
</feature>
<name>A0A2P4UDI0_9ACTN</name>
<evidence type="ECO:0000256" key="3">
    <source>
        <dbReference type="ARBA" id="ARBA00022692"/>
    </source>
</evidence>
<feature type="domain" description="DUF3817" evidence="7">
    <location>
        <begin position="6"/>
        <end position="91"/>
    </location>
</feature>
<gene>
    <name evidence="8" type="ORF">BTM25_52920</name>
</gene>
<dbReference type="EMBL" id="MTBP01000004">
    <property type="protein sequence ID" value="POM23086.1"/>
    <property type="molecule type" value="Genomic_DNA"/>
</dbReference>
<dbReference type="Proteomes" id="UP000242367">
    <property type="component" value="Unassembled WGS sequence"/>
</dbReference>
<dbReference type="NCBIfam" id="TIGR03954">
    <property type="entry name" value="integ_memb_HG"/>
    <property type="match status" value="1"/>
</dbReference>
<dbReference type="PANTHER" id="PTHR40077">
    <property type="entry name" value="MEMBRANE PROTEIN-RELATED"/>
    <property type="match status" value="1"/>
</dbReference>
<evidence type="ECO:0000256" key="2">
    <source>
        <dbReference type="ARBA" id="ARBA00022475"/>
    </source>
</evidence>
<proteinExistence type="predicted"/>
<keyword evidence="2" id="KW-1003">Cell membrane</keyword>
<evidence type="ECO:0000256" key="5">
    <source>
        <dbReference type="ARBA" id="ARBA00023136"/>
    </source>
</evidence>
<evidence type="ECO:0000256" key="1">
    <source>
        <dbReference type="ARBA" id="ARBA00004651"/>
    </source>
</evidence>
<protein>
    <submittedName>
        <fullName evidence="8">Integral membrane protein</fullName>
    </submittedName>
</protein>
<accession>A0A2P4UDI0</accession>
<comment type="caution">
    <text evidence="8">The sequence shown here is derived from an EMBL/GenBank/DDBJ whole genome shotgun (WGS) entry which is preliminary data.</text>
</comment>